<sequence>MYFCDQTVAQYGRDLPPEELGKPVGNDALLKKEARSARRSGTWYASHVRHTGDSSLLGSKDYSFSFLPHGYRACLLELHHTMCNSKAQPLLGALAHVWQRHHKSLVRGIRIFKLALYGPV</sequence>
<dbReference type="AlphaFoldDB" id="A0A5E6MD86"/>
<proteinExistence type="predicted"/>
<organism evidence="1 2">
    <name type="scientific">Methylacidimicrobium tartarophylax</name>
    <dbReference type="NCBI Taxonomy" id="1041768"/>
    <lineage>
        <taxon>Bacteria</taxon>
        <taxon>Pseudomonadati</taxon>
        <taxon>Verrucomicrobiota</taxon>
        <taxon>Methylacidimicrobium</taxon>
    </lineage>
</organism>
<dbReference type="Proteomes" id="UP000334923">
    <property type="component" value="Unassembled WGS sequence"/>
</dbReference>
<dbReference type="EMBL" id="CABFVA020000095">
    <property type="protein sequence ID" value="VVM07508.1"/>
    <property type="molecule type" value="Genomic_DNA"/>
</dbReference>
<accession>A0A5E6MD86</accession>
<name>A0A5E6MD86_9BACT</name>
<keyword evidence="2" id="KW-1185">Reference proteome</keyword>
<reference evidence="1 2" key="1">
    <citation type="submission" date="2019-09" db="EMBL/GenBank/DDBJ databases">
        <authorList>
            <person name="Cremers G."/>
        </authorList>
    </citation>
    <scope>NUCLEOTIDE SEQUENCE [LARGE SCALE GENOMIC DNA]</scope>
    <source>
        <strain evidence="1">4A</strain>
    </source>
</reference>
<protein>
    <submittedName>
        <fullName evidence="1">Uncharacterized protein</fullName>
    </submittedName>
</protein>
<evidence type="ECO:0000313" key="1">
    <source>
        <dbReference type="EMBL" id="VVM07508.1"/>
    </source>
</evidence>
<evidence type="ECO:0000313" key="2">
    <source>
        <dbReference type="Proteomes" id="UP000334923"/>
    </source>
</evidence>
<gene>
    <name evidence="1" type="ORF">MAMT_01773</name>
</gene>